<evidence type="ECO:0000313" key="2">
    <source>
        <dbReference type="EMBL" id="KAF7640110.1"/>
    </source>
</evidence>
<organism evidence="2 3">
    <name type="scientific">Meloidogyne graminicola</name>
    <dbReference type="NCBI Taxonomy" id="189291"/>
    <lineage>
        <taxon>Eukaryota</taxon>
        <taxon>Metazoa</taxon>
        <taxon>Ecdysozoa</taxon>
        <taxon>Nematoda</taxon>
        <taxon>Chromadorea</taxon>
        <taxon>Rhabditida</taxon>
        <taxon>Tylenchina</taxon>
        <taxon>Tylenchomorpha</taxon>
        <taxon>Tylenchoidea</taxon>
        <taxon>Meloidogynidae</taxon>
        <taxon>Meloidogyninae</taxon>
        <taxon>Meloidogyne</taxon>
    </lineage>
</organism>
<keyword evidence="1" id="KW-1133">Transmembrane helix</keyword>
<dbReference type="EMBL" id="JABEBT010000002">
    <property type="protein sequence ID" value="KAF7640110.1"/>
    <property type="molecule type" value="Genomic_DNA"/>
</dbReference>
<dbReference type="AlphaFoldDB" id="A0A8T0A3H9"/>
<accession>A0A8T0A3H9</accession>
<feature type="transmembrane region" description="Helical" evidence="1">
    <location>
        <begin position="58"/>
        <end position="79"/>
    </location>
</feature>
<dbReference type="Proteomes" id="UP000605970">
    <property type="component" value="Unassembled WGS sequence"/>
</dbReference>
<proteinExistence type="predicted"/>
<sequence>MQQHQILISFILLINLFIFSLASNVRVRPEKVIALTAQEELVMPETVINQRKKRLSSLVKGAAVGALIGLGAAGAHKLYKNYQKSQQQQAAGTAGK</sequence>
<reference evidence="2" key="1">
    <citation type="journal article" date="2020" name="Ecol. Evol.">
        <title>Genome structure and content of the rice root-knot nematode (Meloidogyne graminicola).</title>
        <authorList>
            <person name="Phan N.T."/>
            <person name="Danchin E.G.J."/>
            <person name="Klopp C."/>
            <person name="Perfus-Barbeoch L."/>
            <person name="Kozlowski D.K."/>
            <person name="Koutsovoulos G.D."/>
            <person name="Lopez-Roques C."/>
            <person name="Bouchez O."/>
            <person name="Zahm M."/>
            <person name="Besnard G."/>
            <person name="Bellafiore S."/>
        </authorList>
    </citation>
    <scope>NUCLEOTIDE SEQUENCE</scope>
    <source>
        <strain evidence="2">VN-18</strain>
    </source>
</reference>
<protein>
    <submittedName>
        <fullName evidence="2">Uncharacterized protein</fullName>
    </submittedName>
</protein>
<evidence type="ECO:0000313" key="3">
    <source>
        <dbReference type="Proteomes" id="UP000605970"/>
    </source>
</evidence>
<evidence type="ECO:0000256" key="1">
    <source>
        <dbReference type="SAM" id="Phobius"/>
    </source>
</evidence>
<feature type="transmembrane region" description="Helical" evidence="1">
    <location>
        <begin position="6"/>
        <end position="25"/>
    </location>
</feature>
<keyword evidence="3" id="KW-1185">Reference proteome</keyword>
<gene>
    <name evidence="2" type="ORF">Mgra_00000556</name>
</gene>
<comment type="caution">
    <text evidence="2">The sequence shown here is derived from an EMBL/GenBank/DDBJ whole genome shotgun (WGS) entry which is preliminary data.</text>
</comment>
<keyword evidence="1" id="KW-0472">Membrane</keyword>
<keyword evidence="1" id="KW-0812">Transmembrane</keyword>
<name>A0A8T0A3H9_9BILA</name>